<feature type="transmembrane region" description="Helical" evidence="9">
    <location>
        <begin position="254"/>
        <end position="276"/>
    </location>
</feature>
<evidence type="ECO:0000256" key="3">
    <source>
        <dbReference type="ARBA" id="ARBA00022475"/>
    </source>
</evidence>
<evidence type="ECO:0000256" key="2">
    <source>
        <dbReference type="ARBA" id="ARBA00022448"/>
    </source>
</evidence>
<feature type="transmembrane region" description="Helical" evidence="9">
    <location>
        <begin position="230"/>
        <end position="248"/>
    </location>
</feature>
<feature type="transmembrane region" description="Helical" evidence="9">
    <location>
        <begin position="139"/>
        <end position="162"/>
    </location>
</feature>
<evidence type="ECO:0000256" key="5">
    <source>
        <dbReference type="ARBA" id="ARBA00022683"/>
    </source>
</evidence>
<dbReference type="PROSITE" id="PS51104">
    <property type="entry name" value="PTS_EIIC_TYPE_2"/>
    <property type="match status" value="1"/>
</dbReference>
<organism evidence="11 12">
    <name type="scientific">Megamonas funiformis</name>
    <dbReference type="NCBI Taxonomy" id="437897"/>
    <lineage>
        <taxon>Bacteria</taxon>
        <taxon>Bacillati</taxon>
        <taxon>Bacillota</taxon>
        <taxon>Negativicutes</taxon>
        <taxon>Selenomonadales</taxon>
        <taxon>Selenomonadaceae</taxon>
        <taxon>Megamonas</taxon>
    </lineage>
</organism>
<keyword evidence="7 9" id="KW-1133">Transmembrane helix</keyword>
<evidence type="ECO:0000256" key="9">
    <source>
        <dbReference type="SAM" id="Phobius"/>
    </source>
</evidence>
<name>A0AAW4UBW7_9FIRM</name>
<evidence type="ECO:0000313" key="11">
    <source>
        <dbReference type="EMBL" id="MCB6829420.1"/>
    </source>
</evidence>
<dbReference type="PIRSF" id="PIRSF006304">
    <property type="entry name" value="GatC"/>
    <property type="match status" value="1"/>
</dbReference>
<keyword evidence="4" id="KW-0762">Sugar transport</keyword>
<keyword evidence="3" id="KW-1003">Cell membrane</keyword>
<accession>A0AAW4UBW7</accession>
<keyword evidence="2" id="KW-0813">Transport</keyword>
<comment type="subcellular location">
    <subcellularLocation>
        <location evidence="1">Cell membrane</location>
        <topology evidence="1">Multi-pass membrane protein</topology>
    </subcellularLocation>
</comment>
<dbReference type="PANTHER" id="PTHR37324:SF2">
    <property type="entry name" value="PTS SYSTEM GALACTITOL-SPECIFIC EIIC COMPONENT"/>
    <property type="match status" value="1"/>
</dbReference>
<sequence>MATENCMFNDILNYILGLGAAIFLPIIMIILGLCVKMKLKKAIMAGLTLGIAFTGMNVVLGFMFSSISPAAQALVERTGLELTAIDVGWSPIAAIAWAWPFALFMFPLQIGINLVMLALKLTNCLNVDLWNVWGKILTATLVAYITGNIAFGFIAGAIQIILELISGDLIQKRCYEATKIPGVTCTHPMFLQGPILFLINRILDFIPGINKVNIDANELKKRIGIFGENSVMGFIVGGLIAFLGGYAIKEILITAMSVATAMILFPMVAKLFMQALAPIADAAGAFMKSKFKGRDFYVGLDWPFMAGCSEVWVIAIVLVPIELILAVVLSQLGLNTLIPLASIINVVLTPPAMIIARKNLVRMFLISIIATPSYLIAATQFAPQITKMAADTNTLHAEAGQFISWMQVEAPEFRWSIVHAFNGDLTGIIGIIIFAILFAWYFLSMKKSNTQDSAK</sequence>
<dbReference type="InterPro" id="IPR013853">
    <property type="entry name" value="EIIC-GAT"/>
</dbReference>
<feature type="transmembrane region" description="Helical" evidence="9">
    <location>
        <begin position="324"/>
        <end position="348"/>
    </location>
</feature>
<evidence type="ECO:0000256" key="6">
    <source>
        <dbReference type="ARBA" id="ARBA00022692"/>
    </source>
</evidence>
<proteinExistence type="predicted"/>
<evidence type="ECO:0000256" key="7">
    <source>
        <dbReference type="ARBA" id="ARBA00022989"/>
    </source>
</evidence>
<feature type="transmembrane region" description="Helical" evidence="9">
    <location>
        <begin position="12"/>
        <end position="35"/>
    </location>
</feature>
<evidence type="ECO:0000256" key="4">
    <source>
        <dbReference type="ARBA" id="ARBA00022597"/>
    </source>
</evidence>
<dbReference type="GO" id="GO:0005886">
    <property type="term" value="C:plasma membrane"/>
    <property type="evidence" value="ECO:0007669"/>
    <property type="project" value="UniProtKB-SubCell"/>
</dbReference>
<dbReference type="AlphaFoldDB" id="A0AAW4UBW7"/>
<gene>
    <name evidence="11" type="ORF">LIY65_12040</name>
</gene>
<evidence type="ECO:0000256" key="8">
    <source>
        <dbReference type="ARBA" id="ARBA00023136"/>
    </source>
</evidence>
<reference evidence="11" key="1">
    <citation type="submission" date="2021-10" db="EMBL/GenBank/DDBJ databases">
        <title>Collection of gut derived symbiotic bacterial strains cultured from healthy donors.</title>
        <authorList>
            <person name="Lin H."/>
            <person name="Littmann E."/>
            <person name="Claire K."/>
            <person name="Pamer E."/>
        </authorList>
    </citation>
    <scope>NUCLEOTIDE SEQUENCE</scope>
    <source>
        <strain evidence="11">MSK.7.16</strain>
    </source>
</reference>
<keyword evidence="5" id="KW-0598">Phosphotransferase system</keyword>
<dbReference type="EMBL" id="JAJCGD010000055">
    <property type="protein sequence ID" value="MCB6829420.1"/>
    <property type="molecule type" value="Genomic_DNA"/>
</dbReference>
<protein>
    <submittedName>
        <fullName evidence="11">PTS galactitol transporter subunit IIC</fullName>
    </submittedName>
</protein>
<dbReference type="InterPro" id="IPR004703">
    <property type="entry name" value="PTS_sugar-sp_permease"/>
</dbReference>
<feature type="transmembrane region" description="Helical" evidence="9">
    <location>
        <begin position="360"/>
        <end position="382"/>
    </location>
</feature>
<dbReference type="GO" id="GO:0009401">
    <property type="term" value="P:phosphoenolpyruvate-dependent sugar phosphotransferase system"/>
    <property type="evidence" value="ECO:0007669"/>
    <property type="project" value="UniProtKB-KW"/>
</dbReference>
<dbReference type="Pfam" id="PF03611">
    <property type="entry name" value="EIIC-GAT"/>
    <property type="match status" value="1"/>
</dbReference>
<feature type="transmembrane region" description="Helical" evidence="9">
    <location>
        <begin position="42"/>
        <end position="67"/>
    </location>
</feature>
<dbReference type="Proteomes" id="UP001198190">
    <property type="component" value="Unassembled WGS sequence"/>
</dbReference>
<dbReference type="GO" id="GO:0015577">
    <property type="term" value="F:galactitol transmembrane transporter activity"/>
    <property type="evidence" value="ECO:0007669"/>
    <property type="project" value="InterPro"/>
</dbReference>
<evidence type="ECO:0000256" key="1">
    <source>
        <dbReference type="ARBA" id="ARBA00004651"/>
    </source>
</evidence>
<dbReference type="InterPro" id="IPR013014">
    <property type="entry name" value="PTS_EIIC_2"/>
</dbReference>
<dbReference type="PANTHER" id="PTHR37324">
    <property type="entry name" value="PTS SYSTEM GALACTITOL-SPECIFIC EIIC COMPONENT"/>
    <property type="match status" value="1"/>
</dbReference>
<comment type="caution">
    <text evidence="11">The sequence shown here is derived from an EMBL/GenBank/DDBJ whole genome shotgun (WGS) entry which is preliminary data.</text>
</comment>
<evidence type="ECO:0000259" key="10">
    <source>
        <dbReference type="PROSITE" id="PS51104"/>
    </source>
</evidence>
<feature type="domain" description="PTS EIIC type-2" evidence="10">
    <location>
        <begin position="12"/>
        <end position="445"/>
    </location>
</feature>
<feature type="transmembrane region" description="Helical" evidence="9">
    <location>
        <begin position="425"/>
        <end position="443"/>
    </location>
</feature>
<evidence type="ECO:0000313" key="12">
    <source>
        <dbReference type="Proteomes" id="UP001198190"/>
    </source>
</evidence>
<keyword evidence="8 9" id="KW-0472">Membrane</keyword>
<keyword evidence="6 9" id="KW-0812">Transmembrane</keyword>